<accession>A0A4Z1BRF2</accession>
<protein>
    <submittedName>
        <fullName evidence="4">Uncharacterized protein</fullName>
    </submittedName>
</protein>
<keyword evidence="2" id="KW-0812">Transmembrane</keyword>
<dbReference type="Gene3D" id="1.25.40.10">
    <property type="entry name" value="Tetratricopeptide repeat domain"/>
    <property type="match status" value="1"/>
</dbReference>
<comment type="caution">
    <text evidence="4">The sequence shown here is derived from an EMBL/GenBank/DDBJ whole genome shotgun (WGS) entry which is preliminary data.</text>
</comment>
<gene>
    <name evidence="4" type="ORF">E4J94_11215</name>
</gene>
<sequence>MKYLKSLFVLISITASIFSLACLNGESKILSIGSYIYEDREGNIPHGHTFYTENLDNDLKKIDSLFAVKPDADLLSDKGLILILQGKYQQAIDLYLEVEKKYPNRYSTASNIGTAYELIGDNENALKWISKALVLNPDSHNKSEWIHQNILKIKLKQLQLSSESLINRDFGNEDFPVSTLSKEDLNSLKNQLYFQLNERRSFIQPKDEIMAQLLFDYGNILLLLREKEAKEVYELAKQYGFSNELIDRRIEESKSIKSNSSSNSNEESSLKKFFQKNWDTILISVLSIVIFILVFRAKSKKDKYRN</sequence>
<dbReference type="Proteomes" id="UP000297998">
    <property type="component" value="Unassembled WGS sequence"/>
</dbReference>
<dbReference type="RefSeq" id="WP_135835896.1">
    <property type="nucleotide sequence ID" value="NZ_CAUQWU010000001.1"/>
</dbReference>
<keyword evidence="2" id="KW-0472">Membrane</keyword>
<reference evidence="4 5" key="1">
    <citation type="submission" date="2019-03" db="EMBL/GenBank/DDBJ databases">
        <title>Empedobacter tilapiae sp. nov., isolated from an intestine of Nile tilapia Oreochromis niloticus.</title>
        <authorList>
            <person name="Kim Y.-O."/>
            <person name="Yoon J.-H."/>
        </authorList>
    </citation>
    <scope>NUCLEOTIDE SEQUENCE [LARGE SCALE GENOMIC DNA]</scope>
    <source>
        <strain evidence="4 5">MRS2</strain>
    </source>
</reference>
<feature type="transmembrane region" description="Helical" evidence="2">
    <location>
        <begin position="278"/>
        <end position="295"/>
    </location>
</feature>
<dbReference type="PROSITE" id="PS51257">
    <property type="entry name" value="PROKAR_LIPOPROTEIN"/>
    <property type="match status" value="1"/>
</dbReference>
<evidence type="ECO:0000256" key="1">
    <source>
        <dbReference type="PROSITE-ProRule" id="PRU00339"/>
    </source>
</evidence>
<evidence type="ECO:0000313" key="4">
    <source>
        <dbReference type="EMBL" id="TGN26392.1"/>
    </source>
</evidence>
<organism evidence="4 5">
    <name type="scientific">Empedobacter tilapiae</name>
    <dbReference type="NCBI Taxonomy" id="2491114"/>
    <lineage>
        <taxon>Bacteria</taxon>
        <taxon>Pseudomonadati</taxon>
        <taxon>Bacteroidota</taxon>
        <taxon>Flavobacteriia</taxon>
        <taxon>Flavobacteriales</taxon>
        <taxon>Weeksellaceae</taxon>
        <taxon>Empedobacter</taxon>
    </lineage>
</organism>
<feature type="chain" id="PRO_5021491594" evidence="3">
    <location>
        <begin position="22"/>
        <end position="306"/>
    </location>
</feature>
<keyword evidence="2" id="KW-1133">Transmembrane helix</keyword>
<keyword evidence="5" id="KW-1185">Reference proteome</keyword>
<evidence type="ECO:0000256" key="2">
    <source>
        <dbReference type="SAM" id="Phobius"/>
    </source>
</evidence>
<dbReference type="SUPFAM" id="SSF48452">
    <property type="entry name" value="TPR-like"/>
    <property type="match status" value="1"/>
</dbReference>
<dbReference type="InterPro" id="IPR019734">
    <property type="entry name" value="TPR_rpt"/>
</dbReference>
<evidence type="ECO:0000313" key="5">
    <source>
        <dbReference type="Proteomes" id="UP000297998"/>
    </source>
</evidence>
<proteinExistence type="predicted"/>
<feature type="repeat" description="TPR" evidence="1">
    <location>
        <begin position="72"/>
        <end position="105"/>
    </location>
</feature>
<dbReference type="OrthoDB" id="1159555at2"/>
<dbReference type="AlphaFoldDB" id="A0A4Z1BRF2"/>
<evidence type="ECO:0000256" key="3">
    <source>
        <dbReference type="SAM" id="SignalP"/>
    </source>
</evidence>
<name>A0A4Z1BRF2_9FLAO</name>
<feature type="repeat" description="TPR" evidence="1">
    <location>
        <begin position="106"/>
        <end position="139"/>
    </location>
</feature>
<dbReference type="InterPro" id="IPR011990">
    <property type="entry name" value="TPR-like_helical_dom_sf"/>
</dbReference>
<keyword evidence="1" id="KW-0802">TPR repeat</keyword>
<dbReference type="EMBL" id="SRPE01000007">
    <property type="protein sequence ID" value="TGN26392.1"/>
    <property type="molecule type" value="Genomic_DNA"/>
</dbReference>
<feature type="signal peptide" evidence="3">
    <location>
        <begin position="1"/>
        <end position="21"/>
    </location>
</feature>
<dbReference type="Pfam" id="PF13181">
    <property type="entry name" value="TPR_8"/>
    <property type="match status" value="1"/>
</dbReference>
<keyword evidence="3" id="KW-0732">Signal</keyword>
<dbReference type="PROSITE" id="PS50005">
    <property type="entry name" value="TPR"/>
    <property type="match status" value="2"/>
</dbReference>
<dbReference type="SMART" id="SM00028">
    <property type="entry name" value="TPR"/>
    <property type="match status" value="2"/>
</dbReference>